<protein>
    <recommendedName>
        <fullName evidence="1">F-box domain-containing protein</fullName>
    </recommendedName>
</protein>
<name>A0A1C7LYX7_GRIFR</name>
<dbReference type="Pfam" id="PF00646">
    <property type="entry name" value="F-box"/>
    <property type="match status" value="1"/>
</dbReference>
<sequence length="323" mass="36619">MVKIQSHKPGDLLARSPTSIMDLDLDVIYIILSSLPRRDLVRLMNTCRTFNRAGVQHLLSFEDLSVYYPTFQSELVQFPRMRKLSVYEADPPPALIALIFPNLMDLTVYGLDRVKDPRSPEDYQYRQQNLSVQLAGGGFTSLDRLAGGPLDLYRLGLTCQVRCVDIFRVDCDTHDMVAYILSNSRPSHVIIAFIAISPSCVRCFPDEVAVRLTYLQCTIDYMSFDGISDAFDTFYLLLQHSPLTHLKLYFTTGFSKRVPTNFLEESRPEAFASQIIASHPSIRYIAVGINDTERLFWKVTTAEDGEIVVDKAPEEDISVVMEP</sequence>
<gene>
    <name evidence="2" type="ORF">A0H81_10441</name>
</gene>
<accession>A0A1C7LYX7</accession>
<dbReference type="SUPFAM" id="SSF81383">
    <property type="entry name" value="F-box domain"/>
    <property type="match status" value="1"/>
</dbReference>
<dbReference type="InterPro" id="IPR001810">
    <property type="entry name" value="F-box_dom"/>
</dbReference>
<dbReference type="CDD" id="cd09917">
    <property type="entry name" value="F-box_SF"/>
    <property type="match status" value="1"/>
</dbReference>
<dbReference type="EMBL" id="LUGG01000015">
    <property type="protein sequence ID" value="OBZ69668.1"/>
    <property type="molecule type" value="Genomic_DNA"/>
</dbReference>
<evidence type="ECO:0000313" key="3">
    <source>
        <dbReference type="Proteomes" id="UP000092993"/>
    </source>
</evidence>
<keyword evidence="3" id="KW-1185">Reference proteome</keyword>
<evidence type="ECO:0000313" key="2">
    <source>
        <dbReference type="EMBL" id="OBZ69668.1"/>
    </source>
</evidence>
<reference evidence="2 3" key="1">
    <citation type="submission" date="2016-03" db="EMBL/GenBank/DDBJ databases">
        <title>Whole genome sequencing of Grifola frondosa 9006-11.</title>
        <authorList>
            <person name="Min B."/>
            <person name="Park H."/>
            <person name="Kim J.-G."/>
            <person name="Cho H."/>
            <person name="Oh Y.-L."/>
            <person name="Kong W.-S."/>
            <person name="Choi I.-G."/>
        </authorList>
    </citation>
    <scope>NUCLEOTIDE SEQUENCE [LARGE SCALE GENOMIC DNA]</scope>
    <source>
        <strain evidence="2 3">9006-11</strain>
    </source>
</reference>
<comment type="caution">
    <text evidence="2">The sequence shown here is derived from an EMBL/GenBank/DDBJ whole genome shotgun (WGS) entry which is preliminary data.</text>
</comment>
<dbReference type="Proteomes" id="UP000092993">
    <property type="component" value="Unassembled WGS sequence"/>
</dbReference>
<feature type="domain" description="F-box" evidence="1">
    <location>
        <begin position="21"/>
        <end position="52"/>
    </location>
</feature>
<evidence type="ECO:0000259" key="1">
    <source>
        <dbReference type="Pfam" id="PF00646"/>
    </source>
</evidence>
<organism evidence="2 3">
    <name type="scientific">Grifola frondosa</name>
    <name type="common">Maitake</name>
    <name type="synonym">Polyporus frondosus</name>
    <dbReference type="NCBI Taxonomy" id="5627"/>
    <lineage>
        <taxon>Eukaryota</taxon>
        <taxon>Fungi</taxon>
        <taxon>Dikarya</taxon>
        <taxon>Basidiomycota</taxon>
        <taxon>Agaricomycotina</taxon>
        <taxon>Agaricomycetes</taxon>
        <taxon>Polyporales</taxon>
        <taxon>Grifolaceae</taxon>
        <taxon>Grifola</taxon>
    </lineage>
</organism>
<dbReference type="InterPro" id="IPR036047">
    <property type="entry name" value="F-box-like_dom_sf"/>
</dbReference>
<proteinExistence type="predicted"/>
<dbReference type="AlphaFoldDB" id="A0A1C7LYX7"/>